<accession>A0A397IYJ0</accession>
<name>A0A397IYJ0_9GLOM</name>
<protein>
    <recommendedName>
        <fullName evidence="11">DUF788-domain-containing protein</fullName>
    </recommendedName>
</protein>
<keyword evidence="5 8" id="KW-1133">Transmembrane helix</keyword>
<evidence type="ECO:0000313" key="10">
    <source>
        <dbReference type="Proteomes" id="UP000266861"/>
    </source>
</evidence>
<reference evidence="9 10" key="1">
    <citation type="submission" date="2018-08" db="EMBL/GenBank/DDBJ databases">
        <title>Genome and evolution of the arbuscular mycorrhizal fungus Diversispora epigaea (formerly Glomus versiforme) and its bacterial endosymbionts.</title>
        <authorList>
            <person name="Sun X."/>
            <person name="Fei Z."/>
            <person name="Harrison M."/>
        </authorList>
    </citation>
    <scope>NUCLEOTIDE SEQUENCE [LARGE SCALE GENOMIC DNA]</scope>
    <source>
        <strain evidence="9 10">IT104</strain>
    </source>
</reference>
<gene>
    <name evidence="9" type="ORF">Glove_174g169</name>
</gene>
<evidence type="ECO:0008006" key="11">
    <source>
        <dbReference type="Google" id="ProtNLM"/>
    </source>
</evidence>
<keyword evidence="3 8" id="KW-0812">Transmembrane</keyword>
<keyword evidence="10" id="KW-1185">Reference proteome</keyword>
<dbReference type="STRING" id="1348612.A0A397IYJ0"/>
<comment type="subcellular location">
    <subcellularLocation>
        <location evidence="1">Endoplasmic reticulum membrane</location>
        <topology evidence="1">Multi-pass membrane protein</topology>
    </subcellularLocation>
</comment>
<dbReference type="GO" id="GO:0005789">
    <property type="term" value="C:endoplasmic reticulum membrane"/>
    <property type="evidence" value="ECO:0007669"/>
    <property type="project" value="UniProtKB-SubCell"/>
</dbReference>
<dbReference type="PANTHER" id="PTHR13505">
    <property type="entry name" value="TRANSMEMBRANE PROTEIN 208"/>
    <property type="match status" value="1"/>
</dbReference>
<dbReference type="OrthoDB" id="276296at2759"/>
<comment type="similarity">
    <text evidence="2">Belongs to the TMEM208 family.</text>
</comment>
<dbReference type="Proteomes" id="UP000266861">
    <property type="component" value="Unassembled WGS sequence"/>
</dbReference>
<dbReference type="PANTHER" id="PTHR13505:SF7">
    <property type="entry name" value="TRANSMEMBRANE PROTEIN 208"/>
    <property type="match status" value="1"/>
</dbReference>
<keyword evidence="4" id="KW-0256">Endoplasmic reticulum</keyword>
<evidence type="ECO:0000256" key="5">
    <source>
        <dbReference type="ARBA" id="ARBA00022989"/>
    </source>
</evidence>
<feature type="transmembrane region" description="Helical" evidence="8">
    <location>
        <begin position="116"/>
        <end position="135"/>
    </location>
</feature>
<evidence type="ECO:0000313" key="9">
    <source>
        <dbReference type="EMBL" id="RHZ77720.1"/>
    </source>
</evidence>
<feature type="region of interest" description="Disordered" evidence="7">
    <location>
        <begin position="143"/>
        <end position="176"/>
    </location>
</feature>
<evidence type="ECO:0000256" key="3">
    <source>
        <dbReference type="ARBA" id="ARBA00022692"/>
    </source>
</evidence>
<evidence type="ECO:0000256" key="6">
    <source>
        <dbReference type="ARBA" id="ARBA00023136"/>
    </source>
</evidence>
<dbReference type="EMBL" id="PQFF01000164">
    <property type="protein sequence ID" value="RHZ77720.1"/>
    <property type="molecule type" value="Genomic_DNA"/>
</dbReference>
<evidence type="ECO:0000256" key="4">
    <source>
        <dbReference type="ARBA" id="ARBA00022824"/>
    </source>
</evidence>
<dbReference type="InterPro" id="IPR008506">
    <property type="entry name" value="SND2/TMEM208"/>
</dbReference>
<sequence>MARQSDKKISQENLRYLQNLKICFFIVNGIYFVFRIAYHYDSFTFWIATKYLITCGFSLFLWKQLVSYGSPRFRSNGSVDWPGEDLNAEGLTAYMFDIIYVTWFVHITSMFFEWTWWFYTVIPLFGAYKIWTLFIQPSMFSGGGGGEQSDYQNDKSKRQSKIEKRNQEGKVKYARK</sequence>
<evidence type="ECO:0000256" key="7">
    <source>
        <dbReference type="SAM" id="MobiDB-lite"/>
    </source>
</evidence>
<feature type="transmembrane region" description="Helical" evidence="8">
    <location>
        <begin position="20"/>
        <end position="37"/>
    </location>
</feature>
<dbReference type="AlphaFoldDB" id="A0A397IYJ0"/>
<evidence type="ECO:0000256" key="2">
    <source>
        <dbReference type="ARBA" id="ARBA00009950"/>
    </source>
</evidence>
<organism evidence="9 10">
    <name type="scientific">Diversispora epigaea</name>
    <dbReference type="NCBI Taxonomy" id="1348612"/>
    <lineage>
        <taxon>Eukaryota</taxon>
        <taxon>Fungi</taxon>
        <taxon>Fungi incertae sedis</taxon>
        <taxon>Mucoromycota</taxon>
        <taxon>Glomeromycotina</taxon>
        <taxon>Glomeromycetes</taxon>
        <taxon>Diversisporales</taxon>
        <taxon>Diversisporaceae</taxon>
        <taxon>Diversispora</taxon>
    </lineage>
</organism>
<dbReference type="GO" id="GO:0005773">
    <property type="term" value="C:vacuole"/>
    <property type="evidence" value="ECO:0007669"/>
    <property type="project" value="GOC"/>
</dbReference>
<keyword evidence="6 8" id="KW-0472">Membrane</keyword>
<dbReference type="GO" id="GO:0006624">
    <property type="term" value="P:vacuolar protein processing"/>
    <property type="evidence" value="ECO:0007669"/>
    <property type="project" value="TreeGrafter"/>
</dbReference>
<feature type="compositionally biased region" description="Basic and acidic residues" evidence="7">
    <location>
        <begin position="152"/>
        <end position="176"/>
    </location>
</feature>
<feature type="transmembrane region" description="Helical" evidence="8">
    <location>
        <begin position="43"/>
        <end position="62"/>
    </location>
</feature>
<evidence type="ECO:0000256" key="1">
    <source>
        <dbReference type="ARBA" id="ARBA00004477"/>
    </source>
</evidence>
<proteinExistence type="inferred from homology"/>
<dbReference type="Pfam" id="PF05620">
    <property type="entry name" value="TMEM208_SND2"/>
    <property type="match status" value="1"/>
</dbReference>
<evidence type="ECO:0000256" key="8">
    <source>
        <dbReference type="SAM" id="Phobius"/>
    </source>
</evidence>
<comment type="caution">
    <text evidence="9">The sequence shown here is derived from an EMBL/GenBank/DDBJ whole genome shotgun (WGS) entry which is preliminary data.</text>
</comment>